<feature type="region of interest" description="Disordered" evidence="1">
    <location>
        <begin position="547"/>
        <end position="567"/>
    </location>
</feature>
<keyword evidence="2" id="KW-1133">Transmembrane helix</keyword>
<evidence type="ECO:0000313" key="3">
    <source>
        <dbReference type="EMBL" id="KAG2484688.1"/>
    </source>
</evidence>
<feature type="compositionally biased region" description="Low complexity" evidence="1">
    <location>
        <begin position="555"/>
        <end position="567"/>
    </location>
</feature>
<dbReference type="EMBL" id="JAEHOE010000144">
    <property type="protein sequence ID" value="KAG2484688.1"/>
    <property type="molecule type" value="Genomic_DNA"/>
</dbReference>
<accession>A0A835XKY0</accession>
<feature type="transmembrane region" description="Helical" evidence="2">
    <location>
        <begin position="483"/>
        <end position="510"/>
    </location>
</feature>
<dbReference type="Proteomes" id="UP000612055">
    <property type="component" value="Unassembled WGS sequence"/>
</dbReference>
<evidence type="ECO:0000313" key="4">
    <source>
        <dbReference type="Proteomes" id="UP000612055"/>
    </source>
</evidence>
<evidence type="ECO:0000256" key="1">
    <source>
        <dbReference type="SAM" id="MobiDB-lite"/>
    </source>
</evidence>
<keyword evidence="4" id="KW-1185">Reference proteome</keyword>
<gene>
    <name evidence="3" type="ORF">HYH03_016517</name>
</gene>
<name>A0A835XKY0_9CHLO</name>
<dbReference type="OrthoDB" id="547519at2759"/>
<feature type="region of interest" description="Disordered" evidence="1">
    <location>
        <begin position="445"/>
        <end position="467"/>
    </location>
</feature>
<dbReference type="AlphaFoldDB" id="A0A835XKY0"/>
<sequence length="567" mass="59033">MGFTLAELIPEHATRCTLEAGDPMEPGPGHDPPDISQLVNALCSVLACVLMLWGAAGACKWTVGSLWRRRRAAAAQQDAESEDFSGNAYGTPYGSPPTPPPQLWLHEADDDAAPGPNGTHGGGAMGAGGSDRHLRQRHAGSRRSPDPTVVHVHHHYAPPYGDSPYGGVGQSPYTPYGAVPPFQARHHHQDGPLLFSVGPTPSPTAAPPFSGQRYGATAPTPLATPAAGGKGRGAAGGRVAPKRGWGLFRGWGGRGRAADAGSGAVGAVGRTPGGGRAPPVAQGWNPELLARQAALLPAISSLEGLTSSAEFQEHIRSKRGKSPHWEREGAEARVRVYKDLRRMDPDAFRGLLTRTDLRTYEVRRPPAALALAEYLAEGLALPAAVALAAALGLLLGSPLLGYGAPLAWLCLRAWLASSGHSSVLGRLTGCYLILRHSSTAPLRVPGSYDDGTTDMDSPDDVAAEEDESHGHGWRGLASLRLHLVLACAEVALAVGSCGVLVLVSAAMLLAGGRRRRHTQTLAMKLLGLCVEMESAAATKLSSYSPRADDIGAGSGSSPTGSGRYGLM</sequence>
<evidence type="ECO:0000256" key="2">
    <source>
        <dbReference type="SAM" id="Phobius"/>
    </source>
</evidence>
<keyword evidence="2" id="KW-0472">Membrane</keyword>
<feature type="compositionally biased region" description="Gly residues" evidence="1">
    <location>
        <begin position="118"/>
        <end position="129"/>
    </location>
</feature>
<proteinExistence type="predicted"/>
<comment type="caution">
    <text evidence="3">The sequence shown here is derived from an EMBL/GenBank/DDBJ whole genome shotgun (WGS) entry which is preliminary data.</text>
</comment>
<keyword evidence="2" id="KW-0812">Transmembrane</keyword>
<reference evidence="3" key="1">
    <citation type="journal article" date="2020" name="bioRxiv">
        <title>Comparative genomics of Chlamydomonas.</title>
        <authorList>
            <person name="Craig R.J."/>
            <person name="Hasan A.R."/>
            <person name="Ness R.W."/>
            <person name="Keightley P.D."/>
        </authorList>
    </citation>
    <scope>NUCLEOTIDE SEQUENCE</scope>
    <source>
        <strain evidence="3">CCAP 11/70</strain>
    </source>
</reference>
<protein>
    <submittedName>
        <fullName evidence="3">Uncharacterized protein</fullName>
    </submittedName>
</protein>
<feature type="region of interest" description="Disordered" evidence="1">
    <location>
        <begin position="77"/>
        <end position="148"/>
    </location>
</feature>
<feature type="compositionally biased region" description="Acidic residues" evidence="1">
    <location>
        <begin position="451"/>
        <end position="467"/>
    </location>
</feature>
<organism evidence="3 4">
    <name type="scientific">Edaphochlamys debaryana</name>
    <dbReference type="NCBI Taxonomy" id="47281"/>
    <lineage>
        <taxon>Eukaryota</taxon>
        <taxon>Viridiplantae</taxon>
        <taxon>Chlorophyta</taxon>
        <taxon>core chlorophytes</taxon>
        <taxon>Chlorophyceae</taxon>
        <taxon>CS clade</taxon>
        <taxon>Chlamydomonadales</taxon>
        <taxon>Chlamydomonadales incertae sedis</taxon>
        <taxon>Edaphochlamys</taxon>
    </lineage>
</organism>